<evidence type="ECO:0000313" key="3">
    <source>
        <dbReference type="EMBL" id="MBW6531457.1"/>
    </source>
</evidence>
<organism evidence="3 4">
    <name type="scientific">Sphingomonas citri</name>
    <dbReference type="NCBI Taxonomy" id="2862499"/>
    <lineage>
        <taxon>Bacteria</taxon>
        <taxon>Pseudomonadati</taxon>
        <taxon>Pseudomonadota</taxon>
        <taxon>Alphaproteobacteria</taxon>
        <taxon>Sphingomonadales</taxon>
        <taxon>Sphingomonadaceae</taxon>
        <taxon>Sphingomonas</taxon>
    </lineage>
</organism>
<keyword evidence="2" id="KW-0812">Transmembrane</keyword>
<dbReference type="EMBL" id="JAHXZN010000003">
    <property type="protein sequence ID" value="MBW6531457.1"/>
    <property type="molecule type" value="Genomic_DNA"/>
</dbReference>
<dbReference type="PANTHER" id="PTHR34980">
    <property type="entry name" value="INNER MEMBRANE PROTEIN-RELATED-RELATED"/>
    <property type="match status" value="1"/>
</dbReference>
<reference evidence="3 4" key="1">
    <citation type="submission" date="2021-07" db="EMBL/GenBank/DDBJ databases">
        <title>Sphingomonas sp.</title>
        <authorList>
            <person name="Feng G."/>
            <person name="Li J."/>
            <person name="Pan M."/>
        </authorList>
    </citation>
    <scope>NUCLEOTIDE SEQUENCE [LARGE SCALE GENOMIC DNA]</scope>
    <source>
        <strain evidence="3 4">RRHST34</strain>
    </source>
</reference>
<dbReference type="InterPro" id="IPR008523">
    <property type="entry name" value="DUF805"/>
</dbReference>
<dbReference type="PANTHER" id="PTHR34980:SF2">
    <property type="entry name" value="INNER MEMBRANE PROTEIN YHAH-RELATED"/>
    <property type="match status" value="1"/>
</dbReference>
<name>A0ABS7BPC4_9SPHN</name>
<keyword evidence="4" id="KW-1185">Reference proteome</keyword>
<keyword evidence="2" id="KW-0472">Membrane</keyword>
<feature type="transmembrane region" description="Helical" evidence="2">
    <location>
        <begin position="59"/>
        <end position="78"/>
    </location>
</feature>
<feature type="compositionally biased region" description="Low complexity" evidence="1">
    <location>
        <begin position="124"/>
        <end position="141"/>
    </location>
</feature>
<evidence type="ECO:0000313" key="4">
    <source>
        <dbReference type="Proteomes" id="UP000759103"/>
    </source>
</evidence>
<dbReference type="RefSeq" id="WP_219748835.1">
    <property type="nucleotide sequence ID" value="NZ_JAHXZN010000003.1"/>
</dbReference>
<evidence type="ECO:0000256" key="2">
    <source>
        <dbReference type="SAM" id="Phobius"/>
    </source>
</evidence>
<protein>
    <submittedName>
        <fullName evidence="3">DUF805 domain-containing protein</fullName>
    </submittedName>
</protein>
<proteinExistence type="predicted"/>
<feature type="transmembrane region" description="Helical" evidence="2">
    <location>
        <begin position="90"/>
        <end position="111"/>
    </location>
</feature>
<keyword evidence="2" id="KW-1133">Transmembrane helix</keyword>
<accession>A0ABS7BPC4</accession>
<gene>
    <name evidence="3" type="ORF">KZ820_11995</name>
</gene>
<sequence length="141" mass="15019">MLPAYVTRPFRLYAVFRGRSTRREYWCFAAVALMGMLVALAVAEALERALPLGIATKDLMVLLYLPVVVALGVPGLAVKVRRLHDIGLSGWWLLIGFVPLVGGLIDLFFGLKPGDAGENRFGADPRATGPAADAPADVAAG</sequence>
<evidence type="ECO:0000256" key="1">
    <source>
        <dbReference type="SAM" id="MobiDB-lite"/>
    </source>
</evidence>
<dbReference type="Pfam" id="PF05656">
    <property type="entry name" value="DUF805"/>
    <property type="match status" value="1"/>
</dbReference>
<feature type="transmembrane region" description="Helical" evidence="2">
    <location>
        <begin position="25"/>
        <end position="43"/>
    </location>
</feature>
<comment type="caution">
    <text evidence="3">The sequence shown here is derived from an EMBL/GenBank/DDBJ whole genome shotgun (WGS) entry which is preliminary data.</text>
</comment>
<feature type="region of interest" description="Disordered" evidence="1">
    <location>
        <begin position="122"/>
        <end position="141"/>
    </location>
</feature>
<dbReference type="Proteomes" id="UP000759103">
    <property type="component" value="Unassembled WGS sequence"/>
</dbReference>